<evidence type="ECO:0000313" key="3">
    <source>
        <dbReference type="Proteomes" id="UP000796761"/>
    </source>
</evidence>
<organism evidence="2 3">
    <name type="scientific">Zosterops borbonicus</name>
    <dbReference type="NCBI Taxonomy" id="364589"/>
    <lineage>
        <taxon>Eukaryota</taxon>
        <taxon>Metazoa</taxon>
        <taxon>Chordata</taxon>
        <taxon>Craniata</taxon>
        <taxon>Vertebrata</taxon>
        <taxon>Euteleostomi</taxon>
        <taxon>Archelosauria</taxon>
        <taxon>Archosauria</taxon>
        <taxon>Dinosauria</taxon>
        <taxon>Saurischia</taxon>
        <taxon>Theropoda</taxon>
        <taxon>Coelurosauria</taxon>
        <taxon>Aves</taxon>
        <taxon>Neognathae</taxon>
        <taxon>Neoaves</taxon>
        <taxon>Telluraves</taxon>
        <taxon>Australaves</taxon>
        <taxon>Passeriformes</taxon>
        <taxon>Sylvioidea</taxon>
        <taxon>Zosteropidae</taxon>
        <taxon>Zosterops</taxon>
    </lineage>
</organism>
<keyword evidence="3" id="KW-1185">Reference proteome</keyword>
<evidence type="ECO:0000313" key="2">
    <source>
        <dbReference type="EMBL" id="TRZ08894.1"/>
    </source>
</evidence>
<feature type="domain" description="Bardet-Biedl syndrome 1 protein GAE" evidence="1">
    <location>
        <begin position="74"/>
        <end position="170"/>
    </location>
</feature>
<proteinExistence type="predicted"/>
<accession>A0A8K1FZF1</accession>
<comment type="caution">
    <text evidence="2">The sequence shown here is derived from an EMBL/GenBank/DDBJ whole genome shotgun (WGS) entry which is preliminary data.</text>
</comment>
<dbReference type="InterPro" id="IPR056419">
    <property type="entry name" value="GAE_BBS1"/>
</dbReference>
<dbReference type="OrthoDB" id="10259809at2759"/>
<dbReference type="Pfam" id="PF23304">
    <property type="entry name" value="GAE_BBS1"/>
    <property type="match status" value="1"/>
</dbReference>
<protein>
    <recommendedName>
        <fullName evidence="1">Bardet-Biedl syndrome 1 protein GAE domain-containing protein</fullName>
    </recommendedName>
</protein>
<gene>
    <name evidence="2" type="ORF">HGM15179_018210</name>
</gene>
<dbReference type="EMBL" id="SWJQ01001215">
    <property type="protein sequence ID" value="TRZ08894.1"/>
    <property type="molecule type" value="Genomic_DNA"/>
</dbReference>
<dbReference type="Proteomes" id="UP000796761">
    <property type="component" value="Unassembled WGS sequence"/>
</dbReference>
<sequence>MGAPPCPPRLLALSPPELGPFVALHKGRPLQRQGRRQWALRLPGPVVALAGAALPGRGLGALRLYRGRTLLCTIATQVQGLGPRLRLTLGVLLPGGAPPTPNLVLLLRCHPPPKRLQPPCIKVPLLLPGLRYLFGTWLEPGGGPGRIQVLVLAPGREGPVLTAQVGLPPVAT</sequence>
<name>A0A8K1FZF1_9PASS</name>
<reference evidence="2" key="1">
    <citation type="submission" date="2019-04" db="EMBL/GenBank/DDBJ databases">
        <title>Genome assembly of Zosterops borbonicus 15179.</title>
        <authorList>
            <person name="Leroy T."/>
            <person name="Anselmetti Y."/>
            <person name="Tilak M.-K."/>
            <person name="Nabholz B."/>
        </authorList>
    </citation>
    <scope>NUCLEOTIDE SEQUENCE</scope>
    <source>
        <strain evidence="2">HGM_15179</strain>
        <tissue evidence="2">Muscle</tissue>
    </source>
</reference>
<dbReference type="AlphaFoldDB" id="A0A8K1FZF1"/>
<evidence type="ECO:0000259" key="1">
    <source>
        <dbReference type="Pfam" id="PF23304"/>
    </source>
</evidence>